<accession>A0ABV7NCZ5</accession>
<evidence type="ECO:0000256" key="3">
    <source>
        <dbReference type="ARBA" id="ARBA00023315"/>
    </source>
</evidence>
<evidence type="ECO:0000256" key="1">
    <source>
        <dbReference type="ARBA" id="ARBA00022649"/>
    </source>
</evidence>
<comment type="caution">
    <text evidence="4">The sequence shown here is derived from an EMBL/GenBank/DDBJ whole genome shotgun (WGS) entry which is preliminary data.</text>
</comment>
<dbReference type="RefSeq" id="WP_380794223.1">
    <property type="nucleotide sequence ID" value="NZ_JBHRVU010000004.1"/>
</dbReference>
<evidence type="ECO:0000256" key="2">
    <source>
        <dbReference type="ARBA" id="ARBA00022679"/>
    </source>
</evidence>
<keyword evidence="2" id="KW-0808">Transferase</keyword>
<dbReference type="PANTHER" id="PTHR36449">
    <property type="entry name" value="ACETYLTRANSFERASE-RELATED"/>
    <property type="match status" value="1"/>
</dbReference>
<dbReference type="PANTHER" id="PTHR36449:SF1">
    <property type="entry name" value="ACETYLTRANSFERASE"/>
    <property type="match status" value="1"/>
</dbReference>
<evidence type="ECO:0008006" key="6">
    <source>
        <dbReference type="Google" id="ProtNLM"/>
    </source>
</evidence>
<keyword evidence="3" id="KW-0012">Acyltransferase</keyword>
<dbReference type="InterPro" id="IPR016181">
    <property type="entry name" value="Acyl_CoA_acyltransferase"/>
</dbReference>
<reference evidence="5" key="1">
    <citation type="journal article" date="2019" name="Int. J. Syst. Evol. Microbiol.">
        <title>The Global Catalogue of Microorganisms (GCM) 10K type strain sequencing project: providing services to taxonomists for standard genome sequencing and annotation.</title>
        <authorList>
            <consortium name="The Broad Institute Genomics Platform"/>
            <consortium name="The Broad Institute Genome Sequencing Center for Infectious Disease"/>
            <person name="Wu L."/>
            <person name="Ma J."/>
        </authorList>
    </citation>
    <scope>NUCLEOTIDE SEQUENCE [LARGE SCALE GENOMIC DNA]</scope>
    <source>
        <strain evidence="5">CCM 7491</strain>
    </source>
</reference>
<keyword evidence="5" id="KW-1185">Reference proteome</keyword>
<keyword evidence="1" id="KW-1277">Toxin-antitoxin system</keyword>
<protein>
    <recommendedName>
        <fullName evidence="6">GNAT family N-acetyltransferase</fullName>
    </recommendedName>
</protein>
<organism evidence="4 5">
    <name type="scientific">Sphingobium rhizovicinum</name>
    <dbReference type="NCBI Taxonomy" id="432308"/>
    <lineage>
        <taxon>Bacteria</taxon>
        <taxon>Pseudomonadati</taxon>
        <taxon>Pseudomonadota</taxon>
        <taxon>Alphaproteobacteria</taxon>
        <taxon>Sphingomonadales</taxon>
        <taxon>Sphingomonadaceae</taxon>
        <taxon>Sphingobium</taxon>
    </lineage>
</organism>
<dbReference type="Gene3D" id="3.40.630.30">
    <property type="match status" value="1"/>
</dbReference>
<dbReference type="EMBL" id="JBHRVU010000004">
    <property type="protein sequence ID" value="MFC3440890.1"/>
    <property type="molecule type" value="Genomic_DNA"/>
</dbReference>
<proteinExistence type="predicted"/>
<dbReference type="Proteomes" id="UP001595681">
    <property type="component" value="Unassembled WGS sequence"/>
</dbReference>
<dbReference type="SUPFAM" id="SSF55729">
    <property type="entry name" value="Acyl-CoA N-acyltransferases (Nat)"/>
    <property type="match status" value="1"/>
</dbReference>
<evidence type="ECO:0000313" key="5">
    <source>
        <dbReference type="Proteomes" id="UP001595681"/>
    </source>
</evidence>
<gene>
    <name evidence="4" type="ORF">ACFOKF_06705</name>
</gene>
<name>A0ABV7NCZ5_9SPHN</name>
<evidence type="ECO:0000313" key="4">
    <source>
        <dbReference type="EMBL" id="MFC3440890.1"/>
    </source>
</evidence>
<sequence>MSGEIIIKKLEAAGLDQVSRFRMKDVGDRPLQQFLRRDALKSGAAHLTTTYVIKRPDAPHVLAYASIMCAEIKLEGAYPIDDKKAAERYSYQPAVRIARLAVCDGCEGLGWGRELVTTVIGVISLSIQPYAGCRFLIVDAKRKSIDFYRKLGFRLLDTEANRALETPLMFMDLKSP</sequence>